<dbReference type="Proteomes" id="UP000276282">
    <property type="component" value="Unassembled WGS sequence"/>
</dbReference>
<dbReference type="PROSITE" id="PS51257">
    <property type="entry name" value="PROKAR_LIPOPROTEIN"/>
    <property type="match status" value="1"/>
</dbReference>
<evidence type="ECO:0000313" key="1">
    <source>
        <dbReference type="EMBL" id="RKS50575.1"/>
    </source>
</evidence>
<dbReference type="AlphaFoldDB" id="A0A495PLJ9"/>
<protein>
    <submittedName>
        <fullName evidence="1">Uncharacterized protein</fullName>
    </submittedName>
</protein>
<accession>A0A495PLJ9</accession>
<dbReference type="OrthoDB" id="1414177at2"/>
<evidence type="ECO:0000313" key="2">
    <source>
        <dbReference type="Proteomes" id="UP000276282"/>
    </source>
</evidence>
<gene>
    <name evidence="1" type="ORF">BC962_2346</name>
</gene>
<sequence length="324" mass="36127">MKKILLFPLFGLFFISCSVDPIEEDFQQNQIQEFNAESNPNDVGCAGPDNLMIISYSQAAAIKSWDEVRKLYLSLLGDGIYRGGKFDPTIWDIINKFNDEEDGGLGDYTTWYAIDNDQCQDTVMLTLRVVPDQSTPICQIDAGPDNTISLTYSQAAGIESWDEVRKLYLSLLQVGVPRNGVFDPAIWDLINRFQNDPLGSFSTTYTIGEGDCKDSVILTVVVIPDEQEEPECELSAGADNFVSLSVSSAAAIESWDEVRKLYLSLLEPGISRNGTFSPSIWELIRMFNDPNRLRMEGDYITTYTIVEGECSDSVELKVVVISNP</sequence>
<reference evidence="1 2" key="1">
    <citation type="submission" date="2018-10" db="EMBL/GenBank/DDBJ databases">
        <title>Genomic Encyclopedia of Archaeal and Bacterial Type Strains, Phase II (KMG-II): from individual species to whole genera.</title>
        <authorList>
            <person name="Goeker M."/>
        </authorList>
    </citation>
    <scope>NUCLEOTIDE SEQUENCE [LARGE SCALE GENOMIC DNA]</scope>
    <source>
        <strain evidence="1 2">DSM 19839</strain>
    </source>
</reference>
<comment type="caution">
    <text evidence="1">The sequence shown here is derived from an EMBL/GenBank/DDBJ whole genome shotgun (WGS) entry which is preliminary data.</text>
</comment>
<proteinExistence type="predicted"/>
<organism evidence="1 2">
    <name type="scientific">Gillisia mitskevichiae</name>
    <dbReference type="NCBI Taxonomy" id="270921"/>
    <lineage>
        <taxon>Bacteria</taxon>
        <taxon>Pseudomonadati</taxon>
        <taxon>Bacteroidota</taxon>
        <taxon>Flavobacteriia</taxon>
        <taxon>Flavobacteriales</taxon>
        <taxon>Flavobacteriaceae</taxon>
        <taxon>Gillisia</taxon>
    </lineage>
</organism>
<dbReference type="RefSeq" id="WP_147405652.1">
    <property type="nucleotide sequence ID" value="NZ_RBLG01000003.1"/>
</dbReference>
<keyword evidence="2" id="KW-1185">Reference proteome</keyword>
<dbReference type="EMBL" id="RBLG01000003">
    <property type="protein sequence ID" value="RKS50575.1"/>
    <property type="molecule type" value="Genomic_DNA"/>
</dbReference>
<name>A0A495PLJ9_9FLAO</name>